<dbReference type="InterPro" id="IPR050775">
    <property type="entry name" value="FAD-binding_Monooxygenases"/>
</dbReference>
<keyword evidence="5" id="KW-0521">NADP</keyword>
<dbReference type="Proteomes" id="UP001150266">
    <property type="component" value="Unassembled WGS sequence"/>
</dbReference>
<comment type="similarity">
    <text evidence="2">Belongs to the FAD-binding monooxygenase family.</text>
</comment>
<accession>A0A9W9AIC6</accession>
<keyword evidence="4" id="KW-0274">FAD</keyword>
<keyword evidence="6" id="KW-0560">Oxidoreductase</keyword>
<name>A0A9W9AIC6_9AGAR</name>
<keyword evidence="9" id="KW-1185">Reference proteome</keyword>
<evidence type="ECO:0000256" key="4">
    <source>
        <dbReference type="ARBA" id="ARBA00022827"/>
    </source>
</evidence>
<evidence type="ECO:0000256" key="2">
    <source>
        <dbReference type="ARBA" id="ARBA00010139"/>
    </source>
</evidence>
<dbReference type="PANTHER" id="PTHR43098:SF3">
    <property type="entry name" value="L-ORNITHINE N(5)-MONOOXYGENASE-RELATED"/>
    <property type="match status" value="1"/>
</dbReference>
<sequence>MSEIEEYDVLVIGACWLFGGTPTSEHPQARADGEEDGQVFRGQFLSLCTGIGSKYHIPKFKGFDSFQGEMHHTARWPKDYDYKGKRVGFIGTGATGVPVIQEIAPLVAHLTVFQRTPNLTLPMRQRILSPEEEEEEKLKEDLYTVSFKRRYQTFTGLNFDINPKLTLDATPEERALALEGFHWCELFL</sequence>
<dbReference type="AlphaFoldDB" id="A0A9W9AIC6"/>
<dbReference type="GO" id="GO:0004499">
    <property type="term" value="F:N,N-dimethylaniline monooxygenase activity"/>
    <property type="evidence" value="ECO:0007669"/>
    <property type="project" value="InterPro"/>
</dbReference>
<dbReference type="InterPro" id="IPR020946">
    <property type="entry name" value="Flavin_mOase-like"/>
</dbReference>
<dbReference type="Pfam" id="PF00743">
    <property type="entry name" value="FMO-like"/>
    <property type="match status" value="1"/>
</dbReference>
<dbReference type="GO" id="GO:0050660">
    <property type="term" value="F:flavin adenine dinucleotide binding"/>
    <property type="evidence" value="ECO:0007669"/>
    <property type="project" value="InterPro"/>
</dbReference>
<evidence type="ECO:0000313" key="8">
    <source>
        <dbReference type="EMBL" id="KAJ4482578.1"/>
    </source>
</evidence>
<evidence type="ECO:0000256" key="7">
    <source>
        <dbReference type="ARBA" id="ARBA00023033"/>
    </source>
</evidence>
<dbReference type="Gene3D" id="3.50.50.60">
    <property type="entry name" value="FAD/NAD(P)-binding domain"/>
    <property type="match status" value="1"/>
</dbReference>
<comment type="cofactor">
    <cofactor evidence="1">
        <name>FAD</name>
        <dbReference type="ChEBI" id="CHEBI:57692"/>
    </cofactor>
</comment>
<keyword evidence="7" id="KW-0503">Monooxygenase</keyword>
<evidence type="ECO:0008006" key="10">
    <source>
        <dbReference type="Google" id="ProtNLM"/>
    </source>
</evidence>
<evidence type="ECO:0000256" key="3">
    <source>
        <dbReference type="ARBA" id="ARBA00022630"/>
    </source>
</evidence>
<dbReference type="OrthoDB" id="3042692at2759"/>
<evidence type="ECO:0000256" key="5">
    <source>
        <dbReference type="ARBA" id="ARBA00022857"/>
    </source>
</evidence>
<keyword evidence="3" id="KW-0285">Flavoprotein</keyword>
<organism evidence="8 9">
    <name type="scientific">Lentinula aciculospora</name>
    <dbReference type="NCBI Taxonomy" id="153920"/>
    <lineage>
        <taxon>Eukaryota</taxon>
        <taxon>Fungi</taxon>
        <taxon>Dikarya</taxon>
        <taxon>Basidiomycota</taxon>
        <taxon>Agaricomycotina</taxon>
        <taxon>Agaricomycetes</taxon>
        <taxon>Agaricomycetidae</taxon>
        <taxon>Agaricales</taxon>
        <taxon>Marasmiineae</taxon>
        <taxon>Omphalotaceae</taxon>
        <taxon>Lentinula</taxon>
    </lineage>
</organism>
<comment type="caution">
    <text evidence="8">The sequence shown here is derived from an EMBL/GenBank/DDBJ whole genome shotgun (WGS) entry which is preliminary data.</text>
</comment>
<reference evidence="8" key="1">
    <citation type="submission" date="2022-08" db="EMBL/GenBank/DDBJ databases">
        <title>A Global Phylogenomic Analysis of the Shiitake Genus Lentinula.</title>
        <authorList>
            <consortium name="DOE Joint Genome Institute"/>
            <person name="Sierra-Patev S."/>
            <person name="Min B."/>
            <person name="Naranjo-Ortiz M."/>
            <person name="Looney B."/>
            <person name="Konkel Z."/>
            <person name="Slot J.C."/>
            <person name="Sakamoto Y."/>
            <person name="Steenwyk J.L."/>
            <person name="Rokas A."/>
            <person name="Carro J."/>
            <person name="Camarero S."/>
            <person name="Ferreira P."/>
            <person name="Molpeceres G."/>
            <person name="Ruiz-Duenas F.J."/>
            <person name="Serrano A."/>
            <person name="Henrissat B."/>
            <person name="Drula E."/>
            <person name="Hughes K.W."/>
            <person name="Mata J.L."/>
            <person name="Ishikawa N.K."/>
            <person name="Vargas-Isla R."/>
            <person name="Ushijima S."/>
            <person name="Smith C.A."/>
            <person name="Ahrendt S."/>
            <person name="Andreopoulos W."/>
            <person name="He G."/>
            <person name="Labutti K."/>
            <person name="Lipzen A."/>
            <person name="Ng V."/>
            <person name="Riley R."/>
            <person name="Sandor L."/>
            <person name="Barry K."/>
            <person name="Martinez A.T."/>
            <person name="Xiao Y."/>
            <person name="Gibbons J.G."/>
            <person name="Terashima K."/>
            <person name="Grigoriev I.V."/>
            <person name="Hibbett D.S."/>
        </authorList>
    </citation>
    <scope>NUCLEOTIDE SEQUENCE</scope>
    <source>
        <strain evidence="8">JLM2183</strain>
    </source>
</reference>
<dbReference type="SUPFAM" id="SSF51905">
    <property type="entry name" value="FAD/NAD(P)-binding domain"/>
    <property type="match status" value="1"/>
</dbReference>
<dbReference type="EMBL" id="JAOTPV010000005">
    <property type="protein sequence ID" value="KAJ4482578.1"/>
    <property type="molecule type" value="Genomic_DNA"/>
</dbReference>
<proteinExistence type="inferred from homology"/>
<protein>
    <recommendedName>
        <fullName evidence="10">Cyclohexanone monooxygenase</fullName>
    </recommendedName>
</protein>
<evidence type="ECO:0000313" key="9">
    <source>
        <dbReference type="Proteomes" id="UP001150266"/>
    </source>
</evidence>
<dbReference type="InterPro" id="IPR036188">
    <property type="entry name" value="FAD/NAD-bd_sf"/>
</dbReference>
<evidence type="ECO:0000256" key="1">
    <source>
        <dbReference type="ARBA" id="ARBA00001974"/>
    </source>
</evidence>
<evidence type="ECO:0000256" key="6">
    <source>
        <dbReference type="ARBA" id="ARBA00023002"/>
    </source>
</evidence>
<dbReference type="GO" id="GO:0050661">
    <property type="term" value="F:NADP binding"/>
    <property type="evidence" value="ECO:0007669"/>
    <property type="project" value="InterPro"/>
</dbReference>
<gene>
    <name evidence="8" type="ORF">J3R30DRAFT_3403102</name>
</gene>
<dbReference type="PANTHER" id="PTHR43098">
    <property type="entry name" value="L-ORNITHINE N(5)-MONOOXYGENASE-RELATED"/>
    <property type="match status" value="1"/>
</dbReference>